<evidence type="ECO:0000259" key="2">
    <source>
        <dbReference type="Pfam" id="PF26145"/>
    </source>
</evidence>
<evidence type="ECO:0000259" key="1">
    <source>
        <dbReference type="Pfam" id="PF26144"/>
    </source>
</evidence>
<gene>
    <name evidence="3" type="ORF">Sango_2001500</name>
</gene>
<dbReference type="InterPro" id="IPR058354">
    <property type="entry name" value="DUF8041"/>
</dbReference>
<reference evidence="3" key="1">
    <citation type="submission" date="2020-06" db="EMBL/GenBank/DDBJ databases">
        <authorList>
            <person name="Li T."/>
            <person name="Hu X."/>
            <person name="Zhang T."/>
            <person name="Song X."/>
            <person name="Zhang H."/>
            <person name="Dai N."/>
            <person name="Sheng W."/>
            <person name="Hou X."/>
            <person name="Wei L."/>
        </authorList>
    </citation>
    <scope>NUCLEOTIDE SEQUENCE</scope>
    <source>
        <strain evidence="3">K16</strain>
        <tissue evidence="3">Leaf</tissue>
    </source>
</reference>
<name>A0AAE2BNR9_9LAMI</name>
<protein>
    <submittedName>
        <fullName evidence="3">Uncharacterized protein</fullName>
    </submittedName>
</protein>
<evidence type="ECO:0000313" key="4">
    <source>
        <dbReference type="Proteomes" id="UP001289374"/>
    </source>
</evidence>
<feature type="domain" description="Hsps-like putative alpha-crystallin-like" evidence="1">
    <location>
        <begin position="128"/>
        <end position="223"/>
    </location>
</feature>
<keyword evidence="4" id="KW-1185">Reference proteome</keyword>
<dbReference type="Pfam" id="PF26144">
    <property type="entry name" value="ACL_Hsps-like"/>
    <property type="match status" value="1"/>
</dbReference>
<accession>A0AAE2BNR9</accession>
<dbReference type="Pfam" id="PF26145">
    <property type="entry name" value="DUF8041"/>
    <property type="match status" value="1"/>
</dbReference>
<organism evidence="3 4">
    <name type="scientific">Sesamum angolense</name>
    <dbReference type="NCBI Taxonomy" id="2727404"/>
    <lineage>
        <taxon>Eukaryota</taxon>
        <taxon>Viridiplantae</taxon>
        <taxon>Streptophyta</taxon>
        <taxon>Embryophyta</taxon>
        <taxon>Tracheophyta</taxon>
        <taxon>Spermatophyta</taxon>
        <taxon>Magnoliopsida</taxon>
        <taxon>eudicotyledons</taxon>
        <taxon>Gunneridae</taxon>
        <taxon>Pentapetalae</taxon>
        <taxon>asterids</taxon>
        <taxon>lamiids</taxon>
        <taxon>Lamiales</taxon>
        <taxon>Pedaliaceae</taxon>
        <taxon>Sesamum</taxon>
    </lineage>
</organism>
<feature type="domain" description="DUF8041" evidence="2">
    <location>
        <begin position="1"/>
        <end position="60"/>
    </location>
</feature>
<dbReference type="Proteomes" id="UP001289374">
    <property type="component" value="Unassembled WGS sequence"/>
</dbReference>
<dbReference type="InterPro" id="IPR058937">
    <property type="entry name" value="ACL_Hsps-like_put"/>
</dbReference>
<dbReference type="PANTHER" id="PTHR33981:SF3">
    <property type="entry name" value="EXPRESSED PROTEIN"/>
    <property type="match status" value="1"/>
</dbReference>
<dbReference type="AlphaFoldDB" id="A0AAE2BNR9"/>
<proteinExistence type="predicted"/>
<dbReference type="PANTHER" id="PTHR33981">
    <property type="entry name" value="EXPRESSED PROTEIN"/>
    <property type="match status" value="1"/>
</dbReference>
<dbReference type="EMBL" id="JACGWL010000011">
    <property type="protein sequence ID" value="KAK4392237.1"/>
    <property type="molecule type" value="Genomic_DNA"/>
</dbReference>
<reference evidence="3" key="2">
    <citation type="journal article" date="2024" name="Plant">
        <title>Genomic evolution and insights into agronomic trait innovations of Sesamum species.</title>
        <authorList>
            <person name="Miao H."/>
            <person name="Wang L."/>
            <person name="Qu L."/>
            <person name="Liu H."/>
            <person name="Sun Y."/>
            <person name="Le M."/>
            <person name="Wang Q."/>
            <person name="Wei S."/>
            <person name="Zheng Y."/>
            <person name="Lin W."/>
            <person name="Duan Y."/>
            <person name="Cao H."/>
            <person name="Xiong S."/>
            <person name="Wang X."/>
            <person name="Wei L."/>
            <person name="Li C."/>
            <person name="Ma Q."/>
            <person name="Ju M."/>
            <person name="Zhao R."/>
            <person name="Li G."/>
            <person name="Mu C."/>
            <person name="Tian Q."/>
            <person name="Mei H."/>
            <person name="Zhang T."/>
            <person name="Gao T."/>
            <person name="Zhang H."/>
        </authorList>
    </citation>
    <scope>NUCLEOTIDE SEQUENCE</scope>
    <source>
        <strain evidence="3">K16</strain>
    </source>
</reference>
<comment type="caution">
    <text evidence="3">The sequence shown here is derived from an EMBL/GenBank/DDBJ whole genome shotgun (WGS) entry which is preliminary data.</text>
</comment>
<sequence length="304" mass="34746">MQRKHYRGLSNPQCVHGIEVVPSPNLMGLDEDDRKRWTELTGRDLNFTIPPEASDYSSWRNLPNTEFELERPPPPVKANPHSHSKKLLNGSVLNLSTQLTNHTNGMCWIYLQSATKGRKIFSHRGMKTIVVWCLPFVDLQRVKVSWRNTLTHGIIKVSCISTSGTPFIKRHNRTFKLTDRSPEHCPPGEFVREIPLSTRIPEDAKIEAYYDGPGTVLEILVPKLREGPEEHEVRVCLRPHHGEFECGIVVLCFYKSSEVLWFWVPMHSLALVVTTIYESSVDWPLSVSFLYAVGIILAHIDWDG</sequence>
<evidence type="ECO:0000313" key="3">
    <source>
        <dbReference type="EMBL" id="KAK4392237.1"/>
    </source>
</evidence>